<evidence type="ECO:0000313" key="2">
    <source>
        <dbReference type="Proteomes" id="UP000829196"/>
    </source>
</evidence>
<evidence type="ECO:0000313" key="1">
    <source>
        <dbReference type="EMBL" id="KAI0499570.1"/>
    </source>
</evidence>
<dbReference type="Proteomes" id="UP000829196">
    <property type="component" value="Unassembled WGS sequence"/>
</dbReference>
<dbReference type="EMBL" id="JAGYWB010000013">
    <property type="protein sequence ID" value="KAI0499570.1"/>
    <property type="molecule type" value="Genomic_DNA"/>
</dbReference>
<name>A0A8T3ATW0_DENNO</name>
<sequence length="208" mass="23887">MFSSVSFSVAHCEDCGNIQHTVITNTSLRICLNFRDSPTCRTLLPQVFYSCLQFRFPGFIEHTAKGYMPPEILNSSPSLSRDTKEEIILEDVTIFNRMAKYSMSGLSNDIMSLMTTFKSAPYSRDLSLYSSTKKLEERALKGKEERVELEREKVLVGFKGVWRGFHTVAMASLYLNAIIFKIFLEEIFGKKKIYVTLKNQATPLHRER</sequence>
<protein>
    <submittedName>
        <fullName evidence="1">Uncharacterized protein</fullName>
    </submittedName>
</protein>
<proteinExistence type="predicted"/>
<organism evidence="1 2">
    <name type="scientific">Dendrobium nobile</name>
    <name type="common">Orchid</name>
    <dbReference type="NCBI Taxonomy" id="94219"/>
    <lineage>
        <taxon>Eukaryota</taxon>
        <taxon>Viridiplantae</taxon>
        <taxon>Streptophyta</taxon>
        <taxon>Embryophyta</taxon>
        <taxon>Tracheophyta</taxon>
        <taxon>Spermatophyta</taxon>
        <taxon>Magnoliopsida</taxon>
        <taxon>Liliopsida</taxon>
        <taxon>Asparagales</taxon>
        <taxon>Orchidaceae</taxon>
        <taxon>Epidendroideae</taxon>
        <taxon>Malaxideae</taxon>
        <taxon>Dendrobiinae</taxon>
        <taxon>Dendrobium</taxon>
    </lineage>
</organism>
<reference evidence="1" key="1">
    <citation type="journal article" date="2022" name="Front. Genet.">
        <title>Chromosome-Scale Assembly of the Dendrobium nobile Genome Provides Insights Into the Molecular Mechanism of the Biosynthesis of the Medicinal Active Ingredient of Dendrobium.</title>
        <authorList>
            <person name="Xu Q."/>
            <person name="Niu S.-C."/>
            <person name="Li K.-L."/>
            <person name="Zheng P.-J."/>
            <person name="Zhang X.-J."/>
            <person name="Jia Y."/>
            <person name="Liu Y."/>
            <person name="Niu Y.-X."/>
            <person name="Yu L.-H."/>
            <person name="Chen D.-F."/>
            <person name="Zhang G.-Q."/>
        </authorList>
    </citation>
    <scope>NUCLEOTIDE SEQUENCE</scope>
    <source>
        <tissue evidence="1">Leaf</tissue>
    </source>
</reference>
<accession>A0A8T3ATW0</accession>
<keyword evidence="2" id="KW-1185">Reference proteome</keyword>
<gene>
    <name evidence="1" type="ORF">KFK09_017776</name>
</gene>
<dbReference type="AlphaFoldDB" id="A0A8T3ATW0"/>
<comment type="caution">
    <text evidence="1">The sequence shown here is derived from an EMBL/GenBank/DDBJ whole genome shotgun (WGS) entry which is preliminary data.</text>
</comment>